<dbReference type="AlphaFoldDB" id="A0A9P6UDV9"/>
<name>A0A9P6UDV9_9FUNG</name>
<evidence type="ECO:0000313" key="2">
    <source>
        <dbReference type="EMBL" id="KAG0278476.1"/>
    </source>
</evidence>
<evidence type="ECO:0000256" key="1">
    <source>
        <dbReference type="SAM" id="MobiDB-lite"/>
    </source>
</evidence>
<keyword evidence="3" id="KW-1185">Reference proteome</keyword>
<protein>
    <submittedName>
        <fullName evidence="2">Uncharacterized protein</fullName>
    </submittedName>
</protein>
<evidence type="ECO:0000313" key="3">
    <source>
        <dbReference type="Proteomes" id="UP000823405"/>
    </source>
</evidence>
<feature type="region of interest" description="Disordered" evidence="1">
    <location>
        <begin position="1"/>
        <end position="44"/>
    </location>
</feature>
<gene>
    <name evidence="2" type="ORF">BGZ97_009724</name>
</gene>
<dbReference type="Proteomes" id="UP000823405">
    <property type="component" value="Unassembled WGS sequence"/>
</dbReference>
<dbReference type="EMBL" id="JAAAIN010004761">
    <property type="protein sequence ID" value="KAG0278476.1"/>
    <property type="molecule type" value="Genomic_DNA"/>
</dbReference>
<proteinExistence type="predicted"/>
<comment type="caution">
    <text evidence="2">The sequence shown here is derived from an EMBL/GenBank/DDBJ whole genome shotgun (WGS) entry which is preliminary data.</text>
</comment>
<sequence>MARHSPKEMQQSPAKKARTGAHELSLPAQFTPTKKRTPARTIPSFDNVGPAHLISVLLEACTTYICNRAHAVLNKIETKDTLRGPSKNQVLQTQRQSLYRNLLKPSRLPDSVMPDTCQLIMDSCGMTGFI</sequence>
<organism evidence="2 3">
    <name type="scientific">Linnemannia gamsii</name>
    <dbReference type="NCBI Taxonomy" id="64522"/>
    <lineage>
        <taxon>Eukaryota</taxon>
        <taxon>Fungi</taxon>
        <taxon>Fungi incertae sedis</taxon>
        <taxon>Mucoromycota</taxon>
        <taxon>Mortierellomycotina</taxon>
        <taxon>Mortierellomycetes</taxon>
        <taxon>Mortierellales</taxon>
        <taxon>Mortierellaceae</taxon>
        <taxon>Linnemannia</taxon>
    </lineage>
</organism>
<accession>A0A9P6UDV9</accession>
<reference evidence="2" key="1">
    <citation type="journal article" date="2020" name="Fungal Divers.">
        <title>Resolving the Mortierellaceae phylogeny through synthesis of multi-gene phylogenetics and phylogenomics.</title>
        <authorList>
            <person name="Vandepol N."/>
            <person name="Liber J."/>
            <person name="Desiro A."/>
            <person name="Na H."/>
            <person name="Kennedy M."/>
            <person name="Barry K."/>
            <person name="Grigoriev I.V."/>
            <person name="Miller A.N."/>
            <person name="O'Donnell K."/>
            <person name="Stajich J.E."/>
            <person name="Bonito G."/>
        </authorList>
    </citation>
    <scope>NUCLEOTIDE SEQUENCE</scope>
    <source>
        <strain evidence="2">NVP60</strain>
    </source>
</reference>